<dbReference type="SUPFAM" id="SSF53927">
    <property type="entry name" value="Cytidine deaminase-like"/>
    <property type="match status" value="1"/>
</dbReference>
<dbReference type="InParanoid" id="A7S1Z2"/>
<dbReference type="InterPro" id="IPR016192">
    <property type="entry name" value="APOBEC/CMP_deaminase_Zn-bd"/>
</dbReference>
<dbReference type="FunCoup" id="A7S1Z2">
    <property type="interactions" value="220"/>
</dbReference>
<dbReference type="PANTHER" id="PTHR11079:SF161">
    <property type="entry name" value="CMP_DCMP-TYPE DEAMINASE DOMAIN-CONTAINING PROTEIN"/>
    <property type="match status" value="1"/>
</dbReference>
<proteinExistence type="predicted"/>
<evidence type="ECO:0000313" key="5">
    <source>
        <dbReference type="Proteomes" id="UP000001593"/>
    </source>
</evidence>
<dbReference type="Proteomes" id="UP000001593">
    <property type="component" value="Unassembled WGS sequence"/>
</dbReference>
<dbReference type="Gene3D" id="3.40.140.10">
    <property type="entry name" value="Cytidine Deaminase, domain 2"/>
    <property type="match status" value="1"/>
</dbReference>
<dbReference type="GO" id="GO:0006152">
    <property type="term" value="P:purine nucleoside catabolic process"/>
    <property type="evidence" value="ECO:0000318"/>
    <property type="project" value="GO_Central"/>
</dbReference>
<dbReference type="KEGG" id="nve:5514156"/>
<dbReference type="GO" id="GO:0008270">
    <property type="term" value="F:zinc ion binding"/>
    <property type="evidence" value="ECO:0007669"/>
    <property type="project" value="InterPro"/>
</dbReference>
<name>A7S1Z2_NEMVE</name>
<evidence type="ECO:0000313" key="4">
    <source>
        <dbReference type="EMBL" id="EDO42324.1"/>
    </source>
</evidence>
<keyword evidence="2" id="KW-0862">Zinc</keyword>
<dbReference type="GO" id="GO:0047974">
    <property type="term" value="F:guanosine deaminase activity"/>
    <property type="evidence" value="ECO:0000318"/>
    <property type="project" value="GO_Central"/>
</dbReference>
<dbReference type="PANTHER" id="PTHR11079">
    <property type="entry name" value="CYTOSINE DEAMINASE FAMILY MEMBER"/>
    <property type="match status" value="1"/>
</dbReference>
<accession>A7S1Z2</accession>
<dbReference type="AlphaFoldDB" id="A7S1Z2"/>
<dbReference type="STRING" id="45351.A7S1Z2"/>
<dbReference type="Pfam" id="PF00383">
    <property type="entry name" value="dCMP_cyt_deam_1"/>
    <property type="match status" value="1"/>
</dbReference>
<dbReference type="InterPro" id="IPR016193">
    <property type="entry name" value="Cytidine_deaminase-like"/>
</dbReference>
<dbReference type="PhylomeDB" id="A7S1Z2"/>
<dbReference type="HOGENOM" id="CLU_025810_9_2_1"/>
<feature type="domain" description="CMP/dCMP-type deaminase" evidence="3">
    <location>
        <begin position="3"/>
        <end position="96"/>
    </location>
</feature>
<dbReference type="EMBL" id="DS469566">
    <property type="protein sequence ID" value="EDO42324.1"/>
    <property type="molecule type" value="Genomic_DNA"/>
</dbReference>
<dbReference type="PROSITE" id="PS51747">
    <property type="entry name" value="CYT_DCMP_DEAMINASES_2"/>
    <property type="match status" value="1"/>
</dbReference>
<sequence>MEEYKVQFLERAVQLSKEGSDQGLGTPFGAVITKDNKIIAETANLSFVNCDPTAHAEVSAIRQACSALKSRDLTGCDLYTSCYPCAMCMAAIYWAR</sequence>
<dbReference type="CDD" id="cd01285">
    <property type="entry name" value="nucleoside_deaminase"/>
    <property type="match status" value="1"/>
</dbReference>
<dbReference type="eggNOG" id="KOG1018">
    <property type="taxonomic scope" value="Eukaryota"/>
</dbReference>
<evidence type="ECO:0000256" key="2">
    <source>
        <dbReference type="ARBA" id="ARBA00022833"/>
    </source>
</evidence>
<dbReference type="InterPro" id="IPR002125">
    <property type="entry name" value="CMP_dCMP_dom"/>
</dbReference>
<reference evidence="4 5" key="1">
    <citation type="journal article" date="2007" name="Science">
        <title>Sea anemone genome reveals ancestral eumetazoan gene repertoire and genomic organization.</title>
        <authorList>
            <person name="Putnam N.H."/>
            <person name="Srivastava M."/>
            <person name="Hellsten U."/>
            <person name="Dirks B."/>
            <person name="Chapman J."/>
            <person name="Salamov A."/>
            <person name="Terry A."/>
            <person name="Shapiro H."/>
            <person name="Lindquist E."/>
            <person name="Kapitonov V.V."/>
            <person name="Jurka J."/>
            <person name="Genikhovich G."/>
            <person name="Grigoriev I.V."/>
            <person name="Lucas S.M."/>
            <person name="Steele R.E."/>
            <person name="Finnerty J.R."/>
            <person name="Technau U."/>
            <person name="Martindale M.Q."/>
            <person name="Rokhsar D.S."/>
        </authorList>
    </citation>
    <scope>NUCLEOTIDE SEQUENCE [LARGE SCALE GENOMIC DNA]</scope>
    <source>
        <strain evidence="5">CH2 X CH6</strain>
    </source>
</reference>
<evidence type="ECO:0000259" key="3">
    <source>
        <dbReference type="PROSITE" id="PS51747"/>
    </source>
</evidence>
<protein>
    <recommendedName>
        <fullName evidence="3">CMP/dCMP-type deaminase domain-containing protein</fullName>
    </recommendedName>
</protein>
<organism evidence="4 5">
    <name type="scientific">Nematostella vectensis</name>
    <name type="common">Starlet sea anemone</name>
    <dbReference type="NCBI Taxonomy" id="45351"/>
    <lineage>
        <taxon>Eukaryota</taxon>
        <taxon>Metazoa</taxon>
        <taxon>Cnidaria</taxon>
        <taxon>Anthozoa</taxon>
        <taxon>Hexacorallia</taxon>
        <taxon>Actiniaria</taxon>
        <taxon>Edwardsiidae</taxon>
        <taxon>Nematostella</taxon>
    </lineage>
</organism>
<dbReference type="PROSITE" id="PS00903">
    <property type="entry name" value="CYT_DCMP_DEAMINASES_1"/>
    <property type="match status" value="1"/>
</dbReference>
<keyword evidence="1" id="KW-0479">Metal-binding</keyword>
<evidence type="ECO:0000256" key="1">
    <source>
        <dbReference type="ARBA" id="ARBA00022723"/>
    </source>
</evidence>
<keyword evidence="5" id="KW-1185">Reference proteome</keyword>
<gene>
    <name evidence="4" type="ORF">NEMVEDRAFT_v1g101232</name>
</gene>